<evidence type="ECO:0000313" key="12">
    <source>
        <dbReference type="EMBL" id="ABJ82271.1"/>
    </source>
</evidence>
<evidence type="ECO:0000256" key="5">
    <source>
        <dbReference type="ARBA" id="ARBA00022475"/>
    </source>
</evidence>
<sequence length="106" mass="11601">MIFTLFLQSAQPNSLLGFLPILLIFGIFYFLLFLPMQRQKKQTAQMLAELQNGDNVVTSGGIVGTIVALDNETLVLRVKPDNLKLQFARSSVTSKVASTPSGDGKK</sequence>
<keyword evidence="7" id="KW-0653">Protein transport</keyword>
<keyword evidence="4" id="KW-0813">Transport</keyword>
<evidence type="ECO:0000256" key="8">
    <source>
        <dbReference type="ARBA" id="ARBA00022989"/>
    </source>
</evidence>
<dbReference type="STRING" id="234267.Acid_1277"/>
<evidence type="ECO:0000256" key="1">
    <source>
        <dbReference type="ARBA" id="ARBA00004162"/>
    </source>
</evidence>
<gene>
    <name evidence="12" type="ordered locus">Acid_1277</name>
</gene>
<evidence type="ECO:0000256" key="6">
    <source>
        <dbReference type="ARBA" id="ARBA00022692"/>
    </source>
</evidence>
<dbReference type="EMBL" id="CP000473">
    <property type="protein sequence ID" value="ABJ82271.1"/>
    <property type="molecule type" value="Genomic_DNA"/>
</dbReference>
<keyword evidence="9" id="KW-0811">Translocation</keyword>
<protein>
    <recommendedName>
        <fullName evidence="3">Sec translocon accessory complex subunit YajC</fullName>
    </recommendedName>
</protein>
<organism evidence="12">
    <name type="scientific">Solibacter usitatus (strain Ellin6076)</name>
    <dbReference type="NCBI Taxonomy" id="234267"/>
    <lineage>
        <taxon>Bacteria</taxon>
        <taxon>Pseudomonadati</taxon>
        <taxon>Acidobacteriota</taxon>
        <taxon>Terriglobia</taxon>
        <taxon>Bryobacterales</taxon>
        <taxon>Solibacteraceae</taxon>
        <taxon>Candidatus Solibacter</taxon>
    </lineage>
</organism>
<dbReference type="Pfam" id="PF02699">
    <property type="entry name" value="YajC"/>
    <property type="match status" value="1"/>
</dbReference>
<evidence type="ECO:0000256" key="2">
    <source>
        <dbReference type="ARBA" id="ARBA00006742"/>
    </source>
</evidence>
<evidence type="ECO:0000256" key="4">
    <source>
        <dbReference type="ARBA" id="ARBA00022448"/>
    </source>
</evidence>
<keyword evidence="6 11" id="KW-0812">Transmembrane</keyword>
<comment type="similarity">
    <text evidence="2">Belongs to the YajC family.</text>
</comment>
<dbReference type="HOGENOM" id="CLU_116157_5_2_0"/>
<dbReference type="eggNOG" id="COG1862">
    <property type="taxonomic scope" value="Bacteria"/>
</dbReference>
<proteinExistence type="inferred from homology"/>
<evidence type="ECO:0000256" key="10">
    <source>
        <dbReference type="ARBA" id="ARBA00023136"/>
    </source>
</evidence>
<dbReference type="PANTHER" id="PTHR33909">
    <property type="entry name" value="SEC TRANSLOCON ACCESSORY COMPLEX SUBUNIT YAJC"/>
    <property type="match status" value="1"/>
</dbReference>
<dbReference type="NCBIfam" id="TIGR00739">
    <property type="entry name" value="yajC"/>
    <property type="match status" value="1"/>
</dbReference>
<dbReference type="OrthoDB" id="9800132at2"/>
<dbReference type="GO" id="GO:0005886">
    <property type="term" value="C:plasma membrane"/>
    <property type="evidence" value="ECO:0007669"/>
    <property type="project" value="UniProtKB-SubCell"/>
</dbReference>
<dbReference type="PRINTS" id="PR01853">
    <property type="entry name" value="YAJCTRNLCASE"/>
</dbReference>
<dbReference type="KEGG" id="sus:Acid_1277"/>
<feature type="transmembrane region" description="Helical" evidence="11">
    <location>
        <begin position="15"/>
        <end position="34"/>
    </location>
</feature>
<dbReference type="SMART" id="SM01323">
    <property type="entry name" value="YajC"/>
    <property type="match status" value="1"/>
</dbReference>
<evidence type="ECO:0000256" key="11">
    <source>
        <dbReference type="SAM" id="Phobius"/>
    </source>
</evidence>
<dbReference type="InterPro" id="IPR003849">
    <property type="entry name" value="Preprotein_translocase_YajC"/>
</dbReference>
<name>Q029K5_SOLUE</name>
<keyword evidence="8 11" id="KW-1133">Transmembrane helix</keyword>
<dbReference type="FunCoup" id="Q029K5">
    <property type="interactions" value="269"/>
</dbReference>
<accession>Q029K5</accession>
<evidence type="ECO:0000256" key="3">
    <source>
        <dbReference type="ARBA" id="ARBA00014962"/>
    </source>
</evidence>
<reference evidence="12" key="1">
    <citation type="submission" date="2006-10" db="EMBL/GenBank/DDBJ databases">
        <title>Complete sequence of Solibacter usitatus Ellin6076.</title>
        <authorList>
            <consortium name="US DOE Joint Genome Institute"/>
            <person name="Copeland A."/>
            <person name="Lucas S."/>
            <person name="Lapidus A."/>
            <person name="Barry K."/>
            <person name="Detter J.C."/>
            <person name="Glavina del Rio T."/>
            <person name="Hammon N."/>
            <person name="Israni S."/>
            <person name="Dalin E."/>
            <person name="Tice H."/>
            <person name="Pitluck S."/>
            <person name="Thompson L.S."/>
            <person name="Brettin T."/>
            <person name="Bruce D."/>
            <person name="Han C."/>
            <person name="Tapia R."/>
            <person name="Gilna P."/>
            <person name="Schmutz J."/>
            <person name="Larimer F."/>
            <person name="Land M."/>
            <person name="Hauser L."/>
            <person name="Kyrpides N."/>
            <person name="Mikhailova N."/>
            <person name="Janssen P.H."/>
            <person name="Kuske C.R."/>
            <person name="Richardson P."/>
        </authorList>
    </citation>
    <scope>NUCLEOTIDE SEQUENCE</scope>
    <source>
        <strain evidence="12">Ellin6076</strain>
    </source>
</reference>
<comment type="subcellular location">
    <subcellularLocation>
        <location evidence="1">Cell membrane</location>
        <topology evidence="1">Single-pass membrane protein</topology>
    </subcellularLocation>
</comment>
<evidence type="ECO:0000256" key="9">
    <source>
        <dbReference type="ARBA" id="ARBA00023010"/>
    </source>
</evidence>
<dbReference type="PANTHER" id="PTHR33909:SF1">
    <property type="entry name" value="SEC TRANSLOCON ACCESSORY COMPLEX SUBUNIT YAJC"/>
    <property type="match status" value="1"/>
</dbReference>
<dbReference type="AlphaFoldDB" id="Q029K5"/>
<dbReference type="InParanoid" id="Q029K5"/>
<keyword evidence="5" id="KW-1003">Cell membrane</keyword>
<dbReference type="GO" id="GO:0015031">
    <property type="term" value="P:protein transport"/>
    <property type="evidence" value="ECO:0007669"/>
    <property type="project" value="UniProtKB-KW"/>
</dbReference>
<evidence type="ECO:0000256" key="7">
    <source>
        <dbReference type="ARBA" id="ARBA00022927"/>
    </source>
</evidence>
<keyword evidence="10 11" id="KW-0472">Membrane</keyword>